<organism evidence="2 3">
    <name type="scientific">Virgibacillus necropolis</name>
    <dbReference type="NCBI Taxonomy" id="163877"/>
    <lineage>
        <taxon>Bacteria</taxon>
        <taxon>Bacillati</taxon>
        <taxon>Bacillota</taxon>
        <taxon>Bacilli</taxon>
        <taxon>Bacillales</taxon>
        <taxon>Bacillaceae</taxon>
        <taxon>Virgibacillus</taxon>
    </lineage>
</organism>
<evidence type="ECO:0000256" key="1">
    <source>
        <dbReference type="SAM" id="Phobius"/>
    </source>
</evidence>
<dbReference type="RefSeq" id="WP_089532925.1">
    <property type="nucleotide sequence ID" value="NZ_CP022437.1"/>
</dbReference>
<sequence length="314" mass="36475">MKLLDELRENDFAVLKGSLESGRQSPNSLGGMLILATFLQSLMFFLTYVVVADKSDYPFQEYMFIAHLILTIIIILLSIIYAFPTVYKRKERSQYLINIIVSQNLFGIFPYLFPLFIVGRGNATEKSLLTLTFVTLIIGVIIFIATCIRFNILLQKGHYRKGSKKDEVRGRFETKSYIPLAIIGGVGVVYLIQYMARKFYIVPIDFILIAILCIVIFYAMLFVLPEQLVILYCKSRFYQISEICNMINLLNECINDNYNNSENVINEINRLHKKLYSPRGGLTDFFIWKDNYDKRIKANKPLNRIDDELWEMLP</sequence>
<dbReference type="EMBL" id="CP022437">
    <property type="protein sequence ID" value="ASN06075.1"/>
    <property type="molecule type" value="Genomic_DNA"/>
</dbReference>
<reference evidence="2 3" key="1">
    <citation type="journal article" date="2003" name="Int. J. Syst. Evol. Microbiol.">
        <title>Virgibacillus carmonensis sp. nov., Virgibacillus necropolis sp. nov. and Virgibacillus picturae sp. nov., three novel species isolated from deteriorated mural paintings, transfer of the species of the genus salibacillus to Virgibacillus, as Virgibacillus marismortui comb. nov. and Virgibacillus salexigens comb. nov., and emended description of the genus Virgibacillus.</title>
        <authorList>
            <person name="Heyrman J."/>
            <person name="Logan N.A."/>
            <person name="Busse H.J."/>
            <person name="Balcaen A."/>
            <person name="Lebbe L."/>
            <person name="Rodriguez-Diaz M."/>
            <person name="Swings J."/>
            <person name="De Vos P."/>
        </authorList>
    </citation>
    <scope>NUCLEOTIDE SEQUENCE [LARGE SCALE GENOMIC DNA]</scope>
    <source>
        <strain evidence="2 3">LMG 19488</strain>
    </source>
</reference>
<gene>
    <name evidence="2" type="ORF">CFK40_14130</name>
</gene>
<evidence type="ECO:0000313" key="2">
    <source>
        <dbReference type="EMBL" id="ASN06075.1"/>
    </source>
</evidence>
<proteinExistence type="predicted"/>
<dbReference type="Proteomes" id="UP000204391">
    <property type="component" value="Chromosome"/>
</dbReference>
<protein>
    <submittedName>
        <fullName evidence="2">Uncharacterized protein</fullName>
    </submittedName>
</protein>
<feature type="transmembrane region" description="Helical" evidence="1">
    <location>
        <begin position="199"/>
        <end position="224"/>
    </location>
</feature>
<keyword evidence="3" id="KW-1185">Reference proteome</keyword>
<feature type="transmembrane region" description="Helical" evidence="1">
    <location>
        <begin position="62"/>
        <end position="83"/>
    </location>
</feature>
<feature type="transmembrane region" description="Helical" evidence="1">
    <location>
        <begin position="95"/>
        <end position="117"/>
    </location>
</feature>
<feature type="transmembrane region" description="Helical" evidence="1">
    <location>
        <begin position="29"/>
        <end position="50"/>
    </location>
</feature>
<dbReference type="AlphaFoldDB" id="A0A221MEK6"/>
<dbReference type="OrthoDB" id="2435178at2"/>
<feature type="transmembrane region" description="Helical" evidence="1">
    <location>
        <begin position="129"/>
        <end position="154"/>
    </location>
</feature>
<keyword evidence="1" id="KW-1133">Transmembrane helix</keyword>
<feature type="transmembrane region" description="Helical" evidence="1">
    <location>
        <begin position="175"/>
        <end position="193"/>
    </location>
</feature>
<dbReference type="KEGG" id="vne:CFK40_14130"/>
<evidence type="ECO:0000313" key="3">
    <source>
        <dbReference type="Proteomes" id="UP000204391"/>
    </source>
</evidence>
<name>A0A221MEK6_9BACI</name>
<keyword evidence="1" id="KW-0812">Transmembrane</keyword>
<accession>A0A221MEK6</accession>
<keyword evidence="1" id="KW-0472">Membrane</keyword>